<keyword evidence="3" id="KW-1185">Reference proteome</keyword>
<evidence type="ECO:0000313" key="3">
    <source>
        <dbReference type="Proteomes" id="UP000299084"/>
    </source>
</evidence>
<gene>
    <name evidence="2" type="ORF">Cadr_000010827</name>
</gene>
<dbReference type="Proteomes" id="UP000299084">
    <property type="component" value="Unassembled WGS sequence"/>
</dbReference>
<evidence type="ECO:0000313" key="2">
    <source>
        <dbReference type="EMBL" id="KAB1273710.1"/>
    </source>
</evidence>
<accession>A0A5N4DRW2</accession>
<protein>
    <submittedName>
        <fullName evidence="2">Uncharacterized protein</fullName>
    </submittedName>
</protein>
<feature type="region of interest" description="Disordered" evidence="1">
    <location>
        <begin position="16"/>
        <end position="40"/>
    </location>
</feature>
<organism evidence="2 3">
    <name type="scientific">Camelus dromedarius</name>
    <name type="common">Dromedary</name>
    <name type="synonym">Arabian camel</name>
    <dbReference type="NCBI Taxonomy" id="9838"/>
    <lineage>
        <taxon>Eukaryota</taxon>
        <taxon>Metazoa</taxon>
        <taxon>Chordata</taxon>
        <taxon>Craniata</taxon>
        <taxon>Vertebrata</taxon>
        <taxon>Euteleostomi</taxon>
        <taxon>Mammalia</taxon>
        <taxon>Eutheria</taxon>
        <taxon>Laurasiatheria</taxon>
        <taxon>Artiodactyla</taxon>
        <taxon>Tylopoda</taxon>
        <taxon>Camelidae</taxon>
        <taxon>Camelus</taxon>
    </lineage>
</organism>
<feature type="compositionally biased region" description="Polar residues" evidence="1">
    <location>
        <begin position="24"/>
        <end position="37"/>
    </location>
</feature>
<comment type="caution">
    <text evidence="2">The sequence shown here is derived from an EMBL/GenBank/DDBJ whole genome shotgun (WGS) entry which is preliminary data.</text>
</comment>
<evidence type="ECO:0000256" key="1">
    <source>
        <dbReference type="SAM" id="MobiDB-lite"/>
    </source>
</evidence>
<proteinExistence type="predicted"/>
<reference evidence="2 3" key="1">
    <citation type="journal article" date="2019" name="Mol. Ecol. Resour.">
        <title>Improving Illumina assemblies with Hi-C and long reads: an example with the North African dromedary.</title>
        <authorList>
            <person name="Elbers J.P."/>
            <person name="Rogers M.F."/>
            <person name="Perelman P.L."/>
            <person name="Proskuryakova A.A."/>
            <person name="Serdyukova N.A."/>
            <person name="Johnson W.E."/>
            <person name="Horin P."/>
            <person name="Corander J."/>
            <person name="Murphy D."/>
            <person name="Burger P.A."/>
        </authorList>
    </citation>
    <scope>NUCLEOTIDE SEQUENCE [LARGE SCALE GENOMIC DNA]</scope>
    <source>
        <strain evidence="2">Drom800</strain>
        <tissue evidence="2">Blood</tissue>
    </source>
</reference>
<dbReference type="EMBL" id="JWIN03000009">
    <property type="protein sequence ID" value="KAB1273710.1"/>
    <property type="molecule type" value="Genomic_DNA"/>
</dbReference>
<sequence>MARPPDAAATQLICETLPAPPGSPQDSQDTPHGSTGLSILPLASHRPTLLSPLLPNLPVSRTPGSSAVLTVMLLAPGGSHFSEQLQTGGQD</sequence>
<dbReference type="AlphaFoldDB" id="A0A5N4DRW2"/>
<name>A0A5N4DRW2_CAMDR</name>